<evidence type="ECO:0000313" key="22">
    <source>
        <dbReference type="Proteomes" id="UP000662931"/>
    </source>
</evidence>
<evidence type="ECO:0000313" key="21">
    <source>
        <dbReference type="EMBL" id="QPG75195.1"/>
    </source>
</evidence>
<dbReference type="EC" id="3.2.-.-" evidence="16"/>
<gene>
    <name evidence="21" type="ORF">FOA43_002545</name>
</gene>
<dbReference type="InterPro" id="IPR000757">
    <property type="entry name" value="Beta-glucanase-like"/>
</dbReference>
<dbReference type="PROSITE" id="PS51762">
    <property type="entry name" value="GH16_2"/>
    <property type="match status" value="1"/>
</dbReference>
<dbReference type="InterPro" id="IPR050546">
    <property type="entry name" value="Glycosyl_Hydrlase_16"/>
</dbReference>
<evidence type="ECO:0000259" key="20">
    <source>
        <dbReference type="PROSITE" id="PS51762"/>
    </source>
</evidence>
<keyword evidence="6" id="KW-0808">Transferase</keyword>
<dbReference type="GeneID" id="62195946"/>
<keyword evidence="11" id="KW-0325">Glycoprotein</keyword>
<evidence type="ECO:0000256" key="2">
    <source>
        <dbReference type="ARBA" id="ARBA00004196"/>
    </source>
</evidence>
<keyword evidence="22" id="KW-1185">Reference proteome</keyword>
<feature type="active site" description="Proton donor" evidence="17">
    <location>
        <position position="124"/>
    </location>
</feature>
<dbReference type="InterPro" id="IPR013320">
    <property type="entry name" value="ConA-like_dom_sf"/>
</dbReference>
<dbReference type="Proteomes" id="UP000662931">
    <property type="component" value="Chromosome 2"/>
</dbReference>
<evidence type="ECO:0000256" key="9">
    <source>
        <dbReference type="ARBA" id="ARBA00023136"/>
    </source>
</evidence>
<dbReference type="Pfam" id="PF00722">
    <property type="entry name" value="Glyco_hydro_16"/>
    <property type="match status" value="1"/>
</dbReference>
<dbReference type="GO" id="GO:0098552">
    <property type="term" value="C:side of membrane"/>
    <property type="evidence" value="ECO:0007669"/>
    <property type="project" value="UniProtKB-KW"/>
</dbReference>
<dbReference type="GO" id="GO:0016757">
    <property type="term" value="F:glycosyltransferase activity"/>
    <property type="evidence" value="ECO:0007669"/>
    <property type="project" value="UniProtKB-KW"/>
</dbReference>
<evidence type="ECO:0000256" key="6">
    <source>
        <dbReference type="ARBA" id="ARBA00022679"/>
    </source>
</evidence>
<keyword evidence="10 18" id="KW-1015">Disulfide bond</keyword>
<evidence type="ECO:0000256" key="4">
    <source>
        <dbReference type="ARBA" id="ARBA00022622"/>
    </source>
</evidence>
<dbReference type="InterPro" id="IPR017168">
    <property type="entry name" value="CHR-like"/>
</dbReference>
<dbReference type="GO" id="GO:0031505">
    <property type="term" value="P:fungal-type cell wall organization"/>
    <property type="evidence" value="ECO:0007669"/>
    <property type="project" value="TreeGrafter"/>
</dbReference>
<evidence type="ECO:0000256" key="13">
    <source>
        <dbReference type="ARBA" id="ARBA00023295"/>
    </source>
</evidence>
<keyword evidence="4" id="KW-0336">GPI-anchor</keyword>
<dbReference type="PIRSF" id="PIRSF037299">
    <property type="entry name" value="Glycosidase_CRH1_prd"/>
    <property type="match status" value="1"/>
</dbReference>
<evidence type="ECO:0000256" key="1">
    <source>
        <dbReference type="ARBA" id="ARBA00000822"/>
    </source>
</evidence>
<dbReference type="SUPFAM" id="SSF49899">
    <property type="entry name" value="Concanavalin A-like lectins/glucanases"/>
    <property type="match status" value="1"/>
</dbReference>
<evidence type="ECO:0000256" key="10">
    <source>
        <dbReference type="ARBA" id="ARBA00023157"/>
    </source>
</evidence>
<evidence type="ECO:0000256" key="17">
    <source>
        <dbReference type="PIRSR" id="PIRSR037299-1"/>
    </source>
</evidence>
<feature type="compositionally biased region" description="Low complexity" evidence="19">
    <location>
        <begin position="288"/>
        <end position="350"/>
    </location>
</feature>
<keyword evidence="8 16" id="KW-0378">Hydrolase</keyword>
<evidence type="ECO:0000256" key="14">
    <source>
        <dbReference type="ARBA" id="ARBA00023316"/>
    </source>
</evidence>
<keyword evidence="12" id="KW-0449">Lipoprotein</keyword>
<dbReference type="PANTHER" id="PTHR10963:SF68">
    <property type="entry name" value="GLYCOSIDASE CRH1-RELATED"/>
    <property type="match status" value="1"/>
</dbReference>
<keyword evidence="7" id="KW-0732">Signal</keyword>
<keyword evidence="14" id="KW-0961">Cell wall biogenesis/degradation</keyword>
<evidence type="ECO:0000256" key="7">
    <source>
        <dbReference type="ARBA" id="ARBA00022729"/>
    </source>
</evidence>
<evidence type="ECO:0000256" key="18">
    <source>
        <dbReference type="PIRSR" id="PIRSR037299-2"/>
    </source>
</evidence>
<dbReference type="GO" id="GO:0008843">
    <property type="term" value="F:endochitinase activity"/>
    <property type="evidence" value="ECO:0007669"/>
    <property type="project" value="UniProtKB-EC"/>
</dbReference>
<dbReference type="EMBL" id="CP064813">
    <property type="protein sequence ID" value="QPG75195.1"/>
    <property type="molecule type" value="Genomic_DNA"/>
</dbReference>
<name>A0A875S4A0_EENNA</name>
<evidence type="ECO:0000256" key="5">
    <source>
        <dbReference type="ARBA" id="ARBA00022676"/>
    </source>
</evidence>
<comment type="catalytic activity">
    <reaction evidence="1">
        <text>Random endo-hydrolysis of N-acetyl-beta-D-glucosaminide (1-&gt;4)-beta-linkages in chitin and chitodextrins.</text>
        <dbReference type="EC" id="3.2.1.14"/>
    </reaction>
</comment>
<feature type="active site" description="Nucleophile" evidence="17">
    <location>
        <position position="120"/>
    </location>
</feature>
<dbReference type="GO" id="GO:0009277">
    <property type="term" value="C:fungal-type cell wall"/>
    <property type="evidence" value="ECO:0007669"/>
    <property type="project" value="TreeGrafter"/>
</dbReference>
<keyword evidence="13" id="KW-0326">Glycosidase</keyword>
<evidence type="ECO:0000256" key="3">
    <source>
        <dbReference type="ARBA" id="ARBA00004589"/>
    </source>
</evidence>
<keyword evidence="5" id="KW-0328">Glycosyltransferase</keyword>
<dbReference type="Gene3D" id="2.60.120.200">
    <property type="match status" value="1"/>
</dbReference>
<protein>
    <recommendedName>
        <fullName evidence="16">Crh-like protein</fullName>
        <ecNumber evidence="16">3.2.-.-</ecNumber>
    </recommendedName>
</protein>
<feature type="disulfide bond" evidence="18">
    <location>
        <begin position="26"/>
        <end position="34"/>
    </location>
</feature>
<sequence length="380" mass="40734">MTSPTPLYENKVATSSSESATSLATCNPLSSTGCSADPALATAISDDFHSESKHYSPYRTPSKISYSDDGLNLTLSKQYDNPSLVSNYYIMFGRMEVMLKSASGTGVISSFYLQSDDLDEIDFEWFGGYGYEVQSNFFSKGNTTTYDRGEYHQMDDPRADFHNYTVDWTSDALKWYLDGTLIRTLDSNSSSGYPQSPMRVYFGVWAGGDSSNTEGVIEWAGGLTDYTLAPFNMQIQKLVVTDYSTGSEYKYTDDTGDWSSIQAVDGKIMGRQAKGVSEFSSLVEGEEISSSNTTDITDTTGSSETSSESENLSASITSSSEATDSSTLTGSDTTISTITTSGSSSSSSLASSINSTDGALGLENSLSALAAGLLFVVSLL</sequence>
<evidence type="ECO:0000256" key="11">
    <source>
        <dbReference type="ARBA" id="ARBA00023180"/>
    </source>
</evidence>
<reference evidence="21" key="1">
    <citation type="submission" date="2020-10" db="EMBL/GenBank/DDBJ databases">
        <authorList>
            <person name="Roach M.J.R."/>
        </authorList>
    </citation>
    <scope>NUCLEOTIDE SEQUENCE</scope>
    <source>
        <strain evidence="21">CBS 1945</strain>
    </source>
</reference>
<organism evidence="21 22">
    <name type="scientific">Eeniella nana</name>
    <name type="common">Yeast</name>
    <name type="synonym">Brettanomyces nanus</name>
    <dbReference type="NCBI Taxonomy" id="13502"/>
    <lineage>
        <taxon>Eukaryota</taxon>
        <taxon>Fungi</taxon>
        <taxon>Dikarya</taxon>
        <taxon>Ascomycota</taxon>
        <taxon>Saccharomycotina</taxon>
        <taxon>Pichiomycetes</taxon>
        <taxon>Pichiales</taxon>
        <taxon>Pichiaceae</taxon>
        <taxon>Brettanomyces</taxon>
    </lineage>
</organism>
<evidence type="ECO:0000256" key="12">
    <source>
        <dbReference type="ARBA" id="ARBA00023288"/>
    </source>
</evidence>
<dbReference type="AlphaFoldDB" id="A0A875S4A0"/>
<dbReference type="RefSeq" id="XP_038778760.1">
    <property type="nucleotide sequence ID" value="XM_038922832.1"/>
</dbReference>
<keyword evidence="9 16" id="KW-0472">Membrane</keyword>
<dbReference type="KEGG" id="bnn:FOA43_002545"/>
<dbReference type="PANTHER" id="PTHR10963">
    <property type="entry name" value="GLYCOSYL HYDROLASE-RELATED"/>
    <property type="match status" value="1"/>
</dbReference>
<dbReference type="CDD" id="cd02183">
    <property type="entry name" value="GH16_fungal_CRH1_transglycosylase"/>
    <property type="match status" value="1"/>
</dbReference>
<proteinExistence type="inferred from homology"/>
<comment type="subcellular location">
    <subcellularLocation>
        <location evidence="2">Cell envelope</location>
    </subcellularLocation>
    <subcellularLocation>
        <location evidence="3">Membrane</location>
        <topology evidence="3">Lipid-anchor</topology>
        <topology evidence="3">GPI-anchor</topology>
    </subcellularLocation>
</comment>
<dbReference type="OrthoDB" id="4781at2759"/>
<evidence type="ECO:0000256" key="8">
    <source>
        <dbReference type="ARBA" id="ARBA00022801"/>
    </source>
</evidence>
<feature type="domain" description="GH16" evidence="20">
    <location>
        <begin position="1"/>
        <end position="235"/>
    </location>
</feature>
<evidence type="ECO:0000256" key="19">
    <source>
        <dbReference type="SAM" id="MobiDB-lite"/>
    </source>
</evidence>
<accession>A0A875S4A0</accession>
<evidence type="ECO:0000256" key="16">
    <source>
        <dbReference type="PIRNR" id="PIRNR037299"/>
    </source>
</evidence>
<feature type="region of interest" description="Disordered" evidence="19">
    <location>
        <begin position="282"/>
        <end position="350"/>
    </location>
</feature>
<evidence type="ECO:0000256" key="15">
    <source>
        <dbReference type="ARBA" id="ARBA00038074"/>
    </source>
</evidence>
<comment type="similarity">
    <text evidence="15">Belongs to the glycosyl hydrolase 16 family. CRH1 subfamily.</text>
</comment>
<dbReference type="GO" id="GO:0005975">
    <property type="term" value="P:carbohydrate metabolic process"/>
    <property type="evidence" value="ECO:0007669"/>
    <property type="project" value="InterPro"/>
</dbReference>